<dbReference type="SUPFAM" id="SSF56327">
    <property type="entry name" value="LDH C-terminal domain-like"/>
    <property type="match status" value="1"/>
</dbReference>
<dbReference type="KEGG" id="cuo:CUROG_00890"/>
<keyword evidence="7" id="KW-0597">Phosphoprotein</keyword>
<dbReference type="InterPro" id="IPR018177">
    <property type="entry name" value="L-lactate_DH_AS"/>
</dbReference>
<comment type="caution">
    <text evidence="7">Lacks conserved residue(s) required for the propagation of feature annotation.</text>
</comment>
<dbReference type="InterPro" id="IPR001557">
    <property type="entry name" value="L-lactate/malate_DH"/>
</dbReference>
<comment type="activity regulation">
    <text evidence="7">Allosterically activated by fructose 1,6-bisphosphate (FBP).</text>
</comment>
<dbReference type="PROSITE" id="PS00064">
    <property type="entry name" value="L_LDH"/>
    <property type="match status" value="1"/>
</dbReference>
<dbReference type="FunFam" id="3.40.50.720:FF:000018">
    <property type="entry name" value="Malate dehydrogenase"/>
    <property type="match status" value="1"/>
</dbReference>
<dbReference type="Pfam" id="PF02866">
    <property type="entry name" value="Ldh_1_C"/>
    <property type="match status" value="1"/>
</dbReference>
<evidence type="ECO:0000256" key="9">
    <source>
        <dbReference type="PIRSR" id="PIRSR000102-3"/>
    </source>
</evidence>
<feature type="active site" description="Proton acceptor" evidence="7 8">
    <location>
        <position position="179"/>
    </location>
</feature>
<comment type="function">
    <text evidence="7">Catalyzes the conversion of lactate to pyruvate.</text>
</comment>
<dbReference type="GO" id="GO:0006096">
    <property type="term" value="P:glycolytic process"/>
    <property type="evidence" value="ECO:0007669"/>
    <property type="project" value="UniProtKB-UniRule"/>
</dbReference>
<feature type="binding site" evidence="7">
    <location>
        <begin position="124"/>
        <end position="127"/>
    </location>
    <ligand>
        <name>substrate</name>
    </ligand>
</feature>
<dbReference type="InterPro" id="IPR015955">
    <property type="entry name" value="Lactate_DH/Glyco_Ohase_4_C"/>
</dbReference>
<evidence type="ECO:0000256" key="7">
    <source>
        <dbReference type="HAMAP-Rule" id="MF_00488"/>
    </source>
</evidence>
<proteinExistence type="inferred from homology"/>
<accession>A0A5J6Z8B2</accession>
<dbReference type="GO" id="GO:0004459">
    <property type="term" value="F:L-lactate dehydrogenase (NAD+) activity"/>
    <property type="evidence" value="ECO:0007669"/>
    <property type="project" value="UniProtKB-UniRule"/>
</dbReference>
<feature type="binding site" evidence="7">
    <location>
        <position position="43"/>
    </location>
    <ligand>
        <name>NAD(+)</name>
        <dbReference type="ChEBI" id="CHEBI:57540"/>
    </ligand>
</feature>
<dbReference type="PANTHER" id="PTHR43128:SF16">
    <property type="entry name" value="L-LACTATE DEHYDROGENASE"/>
    <property type="match status" value="1"/>
</dbReference>
<keyword evidence="5 7" id="KW-0520">NAD</keyword>
<comment type="pathway">
    <text evidence="1 7">Fermentation; pyruvate fermentation to lactate; (S)-lactate from pyruvate: step 1/1.</text>
</comment>
<feature type="binding site" evidence="7">
    <location>
        <position position="240"/>
    </location>
    <ligand>
        <name>substrate</name>
    </ligand>
</feature>
<dbReference type="Gene3D" id="3.90.110.10">
    <property type="entry name" value="Lactate dehydrogenase/glycoside hydrolase, family 4, C-terminal"/>
    <property type="match status" value="1"/>
</dbReference>
<feature type="domain" description="Lactate/malate dehydrogenase N-terminal" evidence="10">
    <location>
        <begin position="8"/>
        <end position="146"/>
    </location>
</feature>
<dbReference type="PRINTS" id="PR00086">
    <property type="entry name" value="LLDHDRGNASE"/>
</dbReference>
<dbReference type="Gene3D" id="3.40.50.720">
    <property type="entry name" value="NAD(P)-binding Rossmann-like Domain"/>
    <property type="match status" value="1"/>
</dbReference>
<evidence type="ECO:0000256" key="4">
    <source>
        <dbReference type="ARBA" id="ARBA00023002"/>
    </source>
</evidence>
<evidence type="ECO:0000256" key="8">
    <source>
        <dbReference type="PIRSR" id="PIRSR000102-1"/>
    </source>
</evidence>
<organism evidence="12 13">
    <name type="scientific">Corynebacterium urogenitale</name>
    <dbReference type="NCBI Taxonomy" id="2487892"/>
    <lineage>
        <taxon>Bacteria</taxon>
        <taxon>Bacillati</taxon>
        <taxon>Actinomycetota</taxon>
        <taxon>Actinomycetes</taxon>
        <taxon>Mycobacteriales</taxon>
        <taxon>Corynebacteriaceae</taxon>
        <taxon>Corynebacterium</taxon>
    </lineage>
</organism>
<dbReference type="Proteomes" id="UP000326711">
    <property type="component" value="Chromosome"/>
</dbReference>
<feature type="binding site" evidence="7">
    <location>
        <position position="17"/>
    </location>
    <ligand>
        <name>NAD(+)</name>
        <dbReference type="ChEBI" id="CHEBI:57540"/>
    </ligand>
</feature>
<keyword evidence="4 7" id="KW-0560">Oxidoreductase</keyword>
<feature type="binding site" evidence="7">
    <location>
        <begin position="152"/>
        <end position="155"/>
    </location>
    <ligand>
        <name>substrate</name>
    </ligand>
</feature>
<dbReference type="HAMAP" id="MF_00488">
    <property type="entry name" value="Lactate_dehydrog"/>
    <property type="match status" value="1"/>
</dbReference>
<dbReference type="GO" id="GO:0006089">
    <property type="term" value="P:lactate metabolic process"/>
    <property type="evidence" value="ECO:0007669"/>
    <property type="project" value="TreeGrafter"/>
</dbReference>
<dbReference type="Pfam" id="PF00056">
    <property type="entry name" value="Ldh_1_N"/>
    <property type="match status" value="1"/>
</dbReference>
<feature type="binding site" evidence="7">
    <location>
        <begin position="83"/>
        <end position="84"/>
    </location>
    <ligand>
        <name>NAD(+)</name>
        <dbReference type="ChEBI" id="CHEBI:57540"/>
    </ligand>
</feature>
<feature type="binding site" evidence="9">
    <location>
        <begin position="13"/>
        <end position="18"/>
    </location>
    <ligand>
        <name>NAD(+)</name>
        <dbReference type="ChEBI" id="CHEBI:57540"/>
    </ligand>
</feature>
<evidence type="ECO:0000313" key="12">
    <source>
        <dbReference type="EMBL" id="QFQ01579.1"/>
    </source>
</evidence>
<dbReference type="InterPro" id="IPR022383">
    <property type="entry name" value="Lactate/malate_DH_C"/>
</dbReference>
<comment type="catalytic activity">
    <reaction evidence="6 7">
        <text>(S)-lactate + NAD(+) = pyruvate + NADH + H(+)</text>
        <dbReference type="Rhea" id="RHEA:23444"/>
        <dbReference type="ChEBI" id="CHEBI:15361"/>
        <dbReference type="ChEBI" id="CHEBI:15378"/>
        <dbReference type="ChEBI" id="CHEBI:16651"/>
        <dbReference type="ChEBI" id="CHEBI:57540"/>
        <dbReference type="ChEBI" id="CHEBI:57945"/>
        <dbReference type="EC" id="1.1.1.27"/>
    </reaction>
</comment>
<evidence type="ECO:0000259" key="11">
    <source>
        <dbReference type="Pfam" id="PF02866"/>
    </source>
</evidence>
<evidence type="ECO:0000256" key="2">
    <source>
        <dbReference type="ARBA" id="ARBA00006054"/>
    </source>
</evidence>
<evidence type="ECO:0000256" key="1">
    <source>
        <dbReference type="ARBA" id="ARBA00004843"/>
    </source>
</evidence>
<keyword evidence="7" id="KW-0963">Cytoplasm</keyword>
<feature type="binding site" evidence="7">
    <location>
        <position position="86"/>
    </location>
    <ligand>
        <name>substrate</name>
    </ligand>
</feature>
<keyword evidence="7" id="KW-0021">Allosteric enzyme</keyword>
<sequence length="335" mass="35555">MTLTTGAKIVLIGAGDVGIAYAYALVNQGLCDHLAIIDINERKTWGHVQDLNHAVPWAGHSVKVSVGTYEDCADAAVVVNCAGVAQKPGETRLDLVGRNVAIFEDIVGKVMASGFNGIFLVATNPVDILSFATWKLSGLPSSQVIGSGTILDTARYRYSLGRYFDLAPSSVHAYVIGEHGDTELPVLSAGSAGGVPLKKMLRARAEEKAQDGALPIDDASAIFEETRDAAYEIIQAKGSTSFGIGMGLARITRAILHNQDVVLPVSAFLEGHYGLEDVYIGTPAVIDRRGVRHVVELDLDEDENQKFQHSARVLKDVMAGAGLVASSGNKEGKSQ</sequence>
<dbReference type="AlphaFoldDB" id="A0A5J6Z8B2"/>
<comment type="subunit">
    <text evidence="7">Homotetramer.</text>
</comment>
<dbReference type="InterPro" id="IPR036291">
    <property type="entry name" value="NAD(P)-bd_dom_sf"/>
</dbReference>
<evidence type="ECO:0000259" key="10">
    <source>
        <dbReference type="Pfam" id="PF00056"/>
    </source>
</evidence>
<keyword evidence="13" id="KW-1185">Reference proteome</keyword>
<dbReference type="InterPro" id="IPR011304">
    <property type="entry name" value="L-lactate_DH"/>
</dbReference>
<dbReference type="SUPFAM" id="SSF51735">
    <property type="entry name" value="NAD(P)-binding Rossmann-fold domains"/>
    <property type="match status" value="1"/>
</dbReference>
<comment type="similarity">
    <text evidence="2 7">Belongs to the LDH/MDH superfamily. LDH family.</text>
</comment>
<dbReference type="UniPathway" id="UPA00554">
    <property type="reaction ID" value="UER00611"/>
</dbReference>
<dbReference type="OrthoDB" id="9802969at2"/>
<evidence type="ECO:0000313" key="13">
    <source>
        <dbReference type="Proteomes" id="UP000326711"/>
    </source>
</evidence>
<reference evidence="13" key="1">
    <citation type="submission" date="2019-10" db="EMBL/GenBank/DDBJ databases">
        <title>Complete genome sequence of Corynebacterium urogenitalis DSM 108747, isolated from the genital tract of a cow.</title>
        <authorList>
            <person name="Ruckert C."/>
            <person name="Ballas P."/>
            <person name="Wagener K."/>
            <person name="Drillich M."/>
            <person name="Kaempfer P."/>
            <person name="Busse H.-J."/>
            <person name="Ehling-Schulz M."/>
        </authorList>
    </citation>
    <scope>NUCLEOTIDE SEQUENCE [LARGE SCALE GENOMIC DNA]</scope>
    <source>
        <strain evidence="13">LMM 1652</strain>
    </source>
</reference>
<feature type="binding site" evidence="9">
    <location>
        <position position="99"/>
    </location>
    <ligand>
        <name>NAD(+)</name>
        <dbReference type="ChEBI" id="CHEBI:57540"/>
    </ligand>
</feature>
<gene>
    <name evidence="12" type="primary">ldhA</name>
    <name evidence="7" type="synonym">ldh</name>
    <name evidence="12" type="ORF">CUROG_00890</name>
</gene>
<feature type="domain" description="Lactate/malate dehydrogenase C-terminal" evidence="11">
    <location>
        <begin position="149"/>
        <end position="318"/>
    </location>
</feature>
<dbReference type="EMBL" id="CP045032">
    <property type="protein sequence ID" value="QFQ01579.1"/>
    <property type="molecule type" value="Genomic_DNA"/>
</dbReference>
<dbReference type="NCBIfam" id="NF000824">
    <property type="entry name" value="PRK00066.1"/>
    <property type="match status" value="1"/>
</dbReference>
<feature type="binding site" evidence="7">
    <location>
        <position position="157"/>
    </location>
    <ligand>
        <name>beta-D-fructose 1,6-bisphosphate</name>
        <dbReference type="ChEBI" id="CHEBI:32966"/>
        <note>allosteric activator</note>
    </ligand>
</feature>
<dbReference type="PIRSF" id="PIRSF000102">
    <property type="entry name" value="Lac_mal_DH"/>
    <property type="match status" value="1"/>
</dbReference>
<feature type="binding site" evidence="7">
    <location>
        <position position="69"/>
    </location>
    <ligand>
        <name>NAD(+)</name>
        <dbReference type="ChEBI" id="CHEBI:57540"/>
    </ligand>
</feature>
<feature type="binding site" evidence="7 9">
    <location>
        <position position="38"/>
    </location>
    <ligand>
        <name>NAD(+)</name>
        <dbReference type="ChEBI" id="CHEBI:57540"/>
    </ligand>
</feature>
<feature type="binding site" evidence="7">
    <location>
        <begin position="122"/>
        <end position="124"/>
    </location>
    <ligand>
        <name>NAD(+)</name>
        <dbReference type="ChEBI" id="CHEBI:57540"/>
    </ligand>
</feature>
<evidence type="ECO:0000256" key="5">
    <source>
        <dbReference type="ARBA" id="ARBA00023027"/>
    </source>
</evidence>
<dbReference type="PANTHER" id="PTHR43128">
    <property type="entry name" value="L-2-HYDROXYCARBOXYLATE DEHYDROGENASE (NAD(P)(+))"/>
    <property type="match status" value="1"/>
</dbReference>
<protein>
    <recommendedName>
        <fullName evidence="3 7">L-lactate dehydrogenase</fullName>
        <shortName evidence="7">L-LDH</shortName>
        <ecNumber evidence="3 7">1.1.1.27</ecNumber>
    </recommendedName>
</protein>
<evidence type="ECO:0000256" key="6">
    <source>
        <dbReference type="ARBA" id="ARBA00049258"/>
    </source>
</evidence>
<dbReference type="InterPro" id="IPR001236">
    <property type="entry name" value="Lactate/malate_DH_N"/>
</dbReference>
<feature type="binding site" evidence="7">
    <location>
        <position position="92"/>
    </location>
    <ligand>
        <name>substrate</name>
    </ligand>
</feature>
<feature type="modified residue" description="Phosphotyrosine" evidence="7">
    <location>
        <position position="231"/>
    </location>
</feature>
<feature type="binding site" evidence="7">
    <location>
        <position position="147"/>
    </location>
    <ligand>
        <name>NAD(+)</name>
        <dbReference type="ChEBI" id="CHEBI:57540"/>
    </ligand>
</feature>
<dbReference type="NCBIfam" id="TIGR01771">
    <property type="entry name" value="L-LDH-NAD"/>
    <property type="match status" value="1"/>
</dbReference>
<dbReference type="CDD" id="cd05291">
    <property type="entry name" value="HicDH_like"/>
    <property type="match status" value="1"/>
</dbReference>
<feature type="binding site" evidence="7">
    <location>
        <position position="172"/>
    </location>
    <ligand>
        <name>beta-D-fructose 1,6-bisphosphate</name>
        <dbReference type="ChEBI" id="CHEBI:32966"/>
        <note>allosteric activator</note>
    </ligand>
</feature>
<dbReference type="EC" id="1.1.1.27" evidence="3 7"/>
<evidence type="ECO:0000256" key="3">
    <source>
        <dbReference type="ARBA" id="ARBA00012967"/>
    </source>
</evidence>
<dbReference type="RefSeq" id="WP_151902062.1">
    <property type="nucleotide sequence ID" value="NZ_CP045032.1"/>
</dbReference>
<dbReference type="GO" id="GO:0005737">
    <property type="term" value="C:cytoplasm"/>
    <property type="evidence" value="ECO:0007669"/>
    <property type="project" value="UniProtKB-SubCell"/>
</dbReference>
<name>A0A5J6Z8B2_9CORY</name>
<comment type="subcellular location">
    <subcellularLocation>
        <location evidence="7">Cytoplasm</location>
    </subcellularLocation>
</comment>